<evidence type="ECO:0000256" key="3">
    <source>
        <dbReference type="ARBA" id="ARBA00023136"/>
    </source>
</evidence>
<keyword evidence="3 4" id="KW-0472">Membrane</keyword>
<dbReference type="SMART" id="SM00563">
    <property type="entry name" value="PlsC"/>
    <property type="match status" value="1"/>
</dbReference>
<accession>A0ABT1L7X9</accession>
<feature type="transmembrane region" description="Helical" evidence="4">
    <location>
        <begin position="139"/>
        <end position="163"/>
    </location>
</feature>
<evidence type="ECO:0000256" key="4">
    <source>
        <dbReference type="SAM" id="Phobius"/>
    </source>
</evidence>
<feature type="domain" description="Phospholipid/glycerol acyltransferase" evidence="5">
    <location>
        <begin position="451"/>
        <end position="561"/>
    </location>
</feature>
<feature type="transmembrane region" description="Helical" evidence="4">
    <location>
        <begin position="223"/>
        <end position="245"/>
    </location>
</feature>
<dbReference type="InterPro" id="IPR020845">
    <property type="entry name" value="AMP-binding_CS"/>
</dbReference>
<organism evidence="6 7">
    <name type="scientific">Alsobacter ponti</name>
    <dbReference type="NCBI Taxonomy" id="2962936"/>
    <lineage>
        <taxon>Bacteria</taxon>
        <taxon>Pseudomonadati</taxon>
        <taxon>Pseudomonadota</taxon>
        <taxon>Alphaproteobacteria</taxon>
        <taxon>Hyphomicrobiales</taxon>
        <taxon>Alsobacteraceae</taxon>
        <taxon>Alsobacter</taxon>
    </lineage>
</organism>
<dbReference type="CDD" id="cd07989">
    <property type="entry name" value="LPLAT_AGPAT-like"/>
    <property type="match status" value="1"/>
</dbReference>
<feature type="transmembrane region" description="Helical" evidence="4">
    <location>
        <begin position="106"/>
        <end position="127"/>
    </location>
</feature>
<dbReference type="InterPro" id="IPR011701">
    <property type="entry name" value="MFS"/>
</dbReference>
<keyword evidence="1 4" id="KW-0812">Transmembrane</keyword>
<dbReference type="NCBIfam" id="NF005291">
    <property type="entry name" value="PRK06814.1"/>
    <property type="match status" value="1"/>
</dbReference>
<dbReference type="InterPro" id="IPR036259">
    <property type="entry name" value="MFS_trans_sf"/>
</dbReference>
<protein>
    <submittedName>
        <fullName evidence="6">Acyl-[ACP]--phospholipid O-acyltransferase</fullName>
    </submittedName>
</protein>
<sequence>MSDSLLRTRRFAPLFWCQFFSAFNDNFLKNALVTLIVFVLVLEQGEQLVQIATAIFIAPYFFLSGIGGEMADRYDKALMARRLKFAEIFAALVGATGFVLHSVPILMATLGLFGIIAALFGPIKYGILPDHLKTEELPAGNALVESATFIAILLGTIAGIKAARVAEDPLWIAGLLMVFALASWGSARQIPLAGEKAPNLRVNPNIMASTVGLIRDVWHDTRLWRGTLAVSWFWIVGAIVLPLISTLVRNRLGGDENLYIAFMAIFSVSIALGSGLAAWMSHGRIILLPTVIGAVLMGVFAVDLGLATWAARPGPELVGAFAFFATGNGVRIGIDVAGLALAGGLFVVPTFAAVQSWAGEDHRARVIAAGNVIQALLMTCGALAVAALQSAGATEAHIILGLGVLNFAVAAATLTLLPVRVFRDFLSILFRAVYRMEVTGLENFAKGGRNPIIALNHVSFLDAGLALSLTDRDPVFAIDHTTSQYWWVKPFLKLTRAMPLDPTKPMAVRTLIHTVEAGEPLVIFPEGRITVTGSLMKVYDGAGLIADKSGAMVVPVRIDGLEATPFSRLSAKQVRRRWFPKVRVTVLEPVKLGVDPELKGRARRQAAGAALYGVMSDLVFRTTSTDRSVFEAVVEAACIHGPGRVAIDDPVSGPLSYRRLLAGARALGAELSGLAREGETVGVLLPTSNGAAVTLLGLMSAGRVPAMLNFTAGAANLLAACKAAQVTSVVTSRAFVEKGRLEPLAAALGEQVRLVWLEDVRAKIGRGARLRALLAWKRPLARRKADDRAVVLFTSGTEGSPKGVVLSNRNLLANAAQAAARIDFGRTDTVFNVLPVFHSFGLTIGLVLPLVSGVRVYLYPSPLHYRIVPELAYGVNATILFGTDTFLAGYARSAHPYDFRSLRYVLAGAEPVKEPTRRAWMEKFGLRVLEGYGITETAPALALNTPMFNRFGTVGRFLPGMEIRLEPTPGVPDAGRLFVRGPNVMLGYVRAENPGVLEPPPDGWHDTGDIVSVDRDGFVTIKGRAKRFAKIGGEMVSLAAVEALASELWPSALSAVAATPDPRKGERLVLVTDMPGADRAAFVAFARARGAADLMVPAEVAPVPKVPLLGSGKIDYAAVARLVREREAANAAAAASRQATA</sequence>
<feature type="transmembrane region" description="Helical" evidence="4">
    <location>
        <begin position="48"/>
        <end position="71"/>
    </location>
</feature>
<feature type="transmembrane region" description="Helical" evidence="4">
    <location>
        <begin position="286"/>
        <end position="310"/>
    </location>
</feature>
<dbReference type="PANTHER" id="PTHR43767:SF1">
    <property type="entry name" value="NONRIBOSOMAL PEPTIDE SYNTHASE PES1 (EUROFUNG)-RELATED"/>
    <property type="match status" value="1"/>
</dbReference>
<feature type="transmembrane region" description="Helical" evidence="4">
    <location>
        <begin position="169"/>
        <end position="187"/>
    </location>
</feature>
<dbReference type="PROSITE" id="PS00455">
    <property type="entry name" value="AMP_BINDING"/>
    <property type="match status" value="1"/>
</dbReference>
<name>A0ABT1L7X9_9HYPH</name>
<gene>
    <name evidence="6" type="ORF">NK718_03335</name>
</gene>
<dbReference type="Gene3D" id="3.30.300.30">
    <property type="match status" value="1"/>
</dbReference>
<dbReference type="Proteomes" id="UP001205890">
    <property type="component" value="Unassembled WGS sequence"/>
</dbReference>
<dbReference type="SUPFAM" id="SSF69593">
    <property type="entry name" value="Glycerol-3-phosphate (1)-acyltransferase"/>
    <property type="match status" value="1"/>
</dbReference>
<dbReference type="InterPro" id="IPR000873">
    <property type="entry name" value="AMP-dep_synth/lig_dom"/>
</dbReference>
<feature type="transmembrane region" description="Helical" evidence="4">
    <location>
        <begin position="330"/>
        <end position="354"/>
    </location>
</feature>
<dbReference type="EMBL" id="JANCLU010000002">
    <property type="protein sequence ID" value="MCP8937537.1"/>
    <property type="molecule type" value="Genomic_DNA"/>
</dbReference>
<dbReference type="SUPFAM" id="SSF56801">
    <property type="entry name" value="Acetyl-CoA synthetase-like"/>
    <property type="match status" value="1"/>
</dbReference>
<dbReference type="Gene3D" id="3.40.50.12780">
    <property type="entry name" value="N-terminal domain of ligase-like"/>
    <property type="match status" value="1"/>
</dbReference>
<feature type="transmembrane region" description="Helical" evidence="4">
    <location>
        <begin position="12"/>
        <end position="42"/>
    </location>
</feature>
<dbReference type="Pfam" id="PF01553">
    <property type="entry name" value="Acyltransferase"/>
    <property type="match status" value="1"/>
</dbReference>
<dbReference type="CDD" id="cd06173">
    <property type="entry name" value="MFS_MefA_like"/>
    <property type="match status" value="1"/>
</dbReference>
<reference evidence="6 7" key="1">
    <citation type="submission" date="2022-07" db="EMBL/GenBank/DDBJ databases">
        <authorList>
            <person name="Li W.-J."/>
            <person name="Deng Q.-Q."/>
        </authorList>
    </citation>
    <scope>NUCLEOTIDE SEQUENCE [LARGE SCALE GENOMIC DNA]</scope>
    <source>
        <strain evidence="6 7">SYSU M60028</strain>
    </source>
</reference>
<evidence type="ECO:0000313" key="7">
    <source>
        <dbReference type="Proteomes" id="UP001205890"/>
    </source>
</evidence>
<evidence type="ECO:0000256" key="2">
    <source>
        <dbReference type="ARBA" id="ARBA00022989"/>
    </source>
</evidence>
<dbReference type="InterPro" id="IPR045851">
    <property type="entry name" value="AMP-bd_C_sf"/>
</dbReference>
<keyword evidence="2 4" id="KW-1133">Transmembrane helix</keyword>
<dbReference type="Pfam" id="PF07690">
    <property type="entry name" value="MFS_1"/>
    <property type="match status" value="1"/>
</dbReference>
<dbReference type="RefSeq" id="WP_254738618.1">
    <property type="nucleotide sequence ID" value="NZ_JANCLU010000002.1"/>
</dbReference>
<dbReference type="InterPro" id="IPR002123">
    <property type="entry name" value="Plipid/glycerol_acylTrfase"/>
</dbReference>
<dbReference type="Pfam" id="PF00501">
    <property type="entry name" value="AMP-binding"/>
    <property type="match status" value="1"/>
</dbReference>
<comment type="caution">
    <text evidence="6">The sequence shown here is derived from an EMBL/GenBank/DDBJ whole genome shotgun (WGS) entry which is preliminary data.</text>
</comment>
<dbReference type="PANTHER" id="PTHR43767">
    <property type="entry name" value="LONG-CHAIN-FATTY-ACID--COA LIGASE"/>
    <property type="match status" value="1"/>
</dbReference>
<dbReference type="SUPFAM" id="SSF103473">
    <property type="entry name" value="MFS general substrate transporter"/>
    <property type="match status" value="1"/>
</dbReference>
<dbReference type="InterPro" id="IPR050237">
    <property type="entry name" value="ATP-dep_AMP-bd_enzyme"/>
</dbReference>
<feature type="transmembrane region" description="Helical" evidence="4">
    <location>
        <begin position="257"/>
        <end position="279"/>
    </location>
</feature>
<feature type="transmembrane region" description="Helical" evidence="4">
    <location>
        <begin position="398"/>
        <end position="419"/>
    </location>
</feature>
<proteinExistence type="predicted"/>
<evidence type="ECO:0000313" key="6">
    <source>
        <dbReference type="EMBL" id="MCP8937537.1"/>
    </source>
</evidence>
<evidence type="ECO:0000259" key="5">
    <source>
        <dbReference type="SMART" id="SM00563"/>
    </source>
</evidence>
<dbReference type="Gene3D" id="1.20.1250.20">
    <property type="entry name" value="MFS general substrate transporter like domains"/>
    <property type="match status" value="1"/>
</dbReference>
<feature type="transmembrane region" description="Helical" evidence="4">
    <location>
        <begin position="366"/>
        <end position="386"/>
    </location>
</feature>
<dbReference type="InterPro" id="IPR042099">
    <property type="entry name" value="ANL_N_sf"/>
</dbReference>
<keyword evidence="7" id="KW-1185">Reference proteome</keyword>
<evidence type="ECO:0000256" key="1">
    <source>
        <dbReference type="ARBA" id="ARBA00022692"/>
    </source>
</evidence>